<dbReference type="Pfam" id="PF10099">
    <property type="entry name" value="RskA_C"/>
    <property type="match status" value="1"/>
</dbReference>
<comment type="caution">
    <text evidence="4">The sequence shown here is derived from an EMBL/GenBank/DDBJ whole genome shotgun (WGS) entry which is preliminary data.</text>
</comment>
<dbReference type="InterPro" id="IPR018764">
    <property type="entry name" value="RskA_C"/>
</dbReference>
<feature type="transmembrane region" description="Helical" evidence="2">
    <location>
        <begin position="48"/>
        <end position="70"/>
    </location>
</feature>
<gene>
    <name evidence="4" type="ORF">GCM10023081_21210</name>
</gene>
<reference evidence="5" key="1">
    <citation type="journal article" date="2019" name="Int. J. Syst. Evol. Microbiol.">
        <title>The Global Catalogue of Microorganisms (GCM) 10K type strain sequencing project: providing services to taxonomists for standard genome sequencing and annotation.</title>
        <authorList>
            <consortium name="The Broad Institute Genomics Platform"/>
            <consortium name="The Broad Institute Genome Sequencing Center for Infectious Disease"/>
            <person name="Wu L."/>
            <person name="Ma J."/>
        </authorList>
    </citation>
    <scope>NUCLEOTIDE SEQUENCE [LARGE SCALE GENOMIC DNA]</scope>
    <source>
        <strain evidence="5">JCM 30742</strain>
    </source>
</reference>
<sequence>MRRTNPADFPSEPAGEENPDQAPDLGLDLIEELAEDDGGRRSRPARKWLLVAVAAAVLLIGGISLALSLAPRDLAAEVAKASDRVEATVEIEGGGTAVVAVSADADAGTVTLSGLPAPQDGSDYQLWVLAADSGNPSSLQVVSRDELDTTAAFKGLDAIEGLSLTVEPEGGSAGPTSAAVVTVELPESK</sequence>
<dbReference type="Proteomes" id="UP001500752">
    <property type="component" value="Unassembled WGS sequence"/>
</dbReference>
<dbReference type="EMBL" id="BAABEO010000012">
    <property type="protein sequence ID" value="GAA3683007.1"/>
    <property type="molecule type" value="Genomic_DNA"/>
</dbReference>
<dbReference type="RefSeq" id="WP_345150637.1">
    <property type="nucleotide sequence ID" value="NZ_BAABEO010000012.1"/>
</dbReference>
<evidence type="ECO:0000256" key="1">
    <source>
        <dbReference type="SAM" id="MobiDB-lite"/>
    </source>
</evidence>
<evidence type="ECO:0000313" key="5">
    <source>
        <dbReference type="Proteomes" id="UP001500752"/>
    </source>
</evidence>
<name>A0ABP7C8I3_9MICC</name>
<evidence type="ECO:0000313" key="4">
    <source>
        <dbReference type="EMBL" id="GAA3683007.1"/>
    </source>
</evidence>
<keyword evidence="2" id="KW-0812">Transmembrane</keyword>
<accession>A0ABP7C8I3</accession>
<evidence type="ECO:0000259" key="3">
    <source>
        <dbReference type="Pfam" id="PF10099"/>
    </source>
</evidence>
<protein>
    <recommendedName>
        <fullName evidence="3">Anti-sigma K factor RskA C-terminal domain-containing protein</fullName>
    </recommendedName>
</protein>
<keyword evidence="2" id="KW-1133">Transmembrane helix</keyword>
<proteinExistence type="predicted"/>
<feature type="domain" description="Anti-sigma K factor RskA C-terminal" evidence="3">
    <location>
        <begin position="50"/>
        <end position="177"/>
    </location>
</feature>
<keyword evidence="2" id="KW-0472">Membrane</keyword>
<organism evidence="4 5">
    <name type="scientific">Arthrobacter ginkgonis</name>
    <dbReference type="NCBI Taxonomy" id="1630594"/>
    <lineage>
        <taxon>Bacteria</taxon>
        <taxon>Bacillati</taxon>
        <taxon>Actinomycetota</taxon>
        <taxon>Actinomycetes</taxon>
        <taxon>Micrococcales</taxon>
        <taxon>Micrococcaceae</taxon>
        <taxon>Arthrobacter</taxon>
    </lineage>
</organism>
<evidence type="ECO:0000256" key="2">
    <source>
        <dbReference type="SAM" id="Phobius"/>
    </source>
</evidence>
<keyword evidence="5" id="KW-1185">Reference proteome</keyword>
<feature type="region of interest" description="Disordered" evidence="1">
    <location>
        <begin position="1"/>
        <end position="26"/>
    </location>
</feature>